<evidence type="ECO:0000259" key="7">
    <source>
        <dbReference type="Pfam" id="PF00892"/>
    </source>
</evidence>
<keyword evidence="5 6" id="KW-0472">Membrane</keyword>
<organism evidence="8 9">
    <name type="scientific">Hoyosella subflava (strain DSM 45089 / JCM 17490 / NBRC 109087 / DQS3-9A1)</name>
    <name type="common">Amycolicicoccus subflavus</name>
    <dbReference type="NCBI Taxonomy" id="443218"/>
    <lineage>
        <taxon>Bacteria</taxon>
        <taxon>Bacillati</taxon>
        <taxon>Actinomycetota</taxon>
        <taxon>Actinomycetes</taxon>
        <taxon>Mycobacteriales</taxon>
        <taxon>Hoyosellaceae</taxon>
        <taxon>Hoyosella</taxon>
    </lineage>
</organism>
<gene>
    <name evidence="8" type="ordered locus">AS9A_3692</name>
</gene>
<feature type="transmembrane region" description="Helical" evidence="6">
    <location>
        <begin position="190"/>
        <end position="211"/>
    </location>
</feature>
<dbReference type="GO" id="GO:0016020">
    <property type="term" value="C:membrane"/>
    <property type="evidence" value="ECO:0007669"/>
    <property type="project" value="UniProtKB-SubCell"/>
</dbReference>
<sequence>MMASARATPVAPPKHSRARATDILLTLIAPVTWGTTYVVTTELLPPDRPLLASLLRALPAGVLLLAITRELPRGDWWWKAAVLGTLNFGAFFPLLFFAAYRLPGGVAATIAAVQPLVVLAVAYFVLRARPSGWALGAALAGVVGVGLLVLTASATLDPLGIIAQITGITMMGTAIVLAKRWGRPAGTSMLSIAGWQMTIGGVMLIPVALVFEGLPSSLSGANVLGYTYLTLVGGALAYVFWFRGIERLPSTSVVFLGLANPMTATLAGLFLLGQTLTSWQTLGFVIALAAMVTSQITPQASRRT</sequence>
<feature type="transmembrane region" description="Helical" evidence="6">
    <location>
        <begin position="50"/>
        <end position="68"/>
    </location>
</feature>
<feature type="transmembrane region" description="Helical" evidence="6">
    <location>
        <begin position="106"/>
        <end position="126"/>
    </location>
</feature>
<dbReference type="Proteomes" id="UP000009235">
    <property type="component" value="Chromosome"/>
</dbReference>
<reference evidence="8 9" key="1">
    <citation type="journal article" date="2011" name="J. Bacteriol.">
        <title>Complete genome sequence of Amycolicicoccus subflavus DQS3-9A1T, an actinomycete isolated from crude oil-polluted soil.</title>
        <authorList>
            <person name="Cai M."/>
            <person name="Chen W.M."/>
            <person name="Nie Y."/>
            <person name="Chi C.Q."/>
            <person name="Wang Y.N."/>
            <person name="Tang Y.Q."/>
            <person name="Li G.Y."/>
            <person name="Wu X.L."/>
        </authorList>
    </citation>
    <scope>NUCLEOTIDE SEQUENCE [LARGE SCALE GENOMIC DNA]</scope>
    <source>
        <strain evidence="9">DSM 45089 / DQS3-9A1</strain>
    </source>
</reference>
<dbReference type="SUPFAM" id="SSF103481">
    <property type="entry name" value="Multidrug resistance efflux transporter EmrE"/>
    <property type="match status" value="2"/>
</dbReference>
<feature type="domain" description="EamA" evidence="7">
    <location>
        <begin position="159"/>
        <end position="292"/>
    </location>
</feature>
<feature type="transmembrane region" description="Helical" evidence="6">
    <location>
        <begin position="133"/>
        <end position="153"/>
    </location>
</feature>
<protein>
    <recommendedName>
        <fullName evidence="7">EamA domain-containing protein</fullName>
    </recommendedName>
</protein>
<dbReference type="AlphaFoldDB" id="F6EEZ3"/>
<dbReference type="PANTHER" id="PTHR32322">
    <property type="entry name" value="INNER MEMBRANE TRANSPORTER"/>
    <property type="match status" value="1"/>
</dbReference>
<keyword evidence="3 6" id="KW-0812">Transmembrane</keyword>
<keyword evidence="4 6" id="KW-1133">Transmembrane helix</keyword>
<feature type="transmembrane region" description="Helical" evidence="6">
    <location>
        <begin position="253"/>
        <end position="273"/>
    </location>
</feature>
<evidence type="ECO:0000313" key="9">
    <source>
        <dbReference type="Proteomes" id="UP000009235"/>
    </source>
</evidence>
<dbReference type="InterPro" id="IPR000620">
    <property type="entry name" value="EamA_dom"/>
</dbReference>
<proteinExistence type="inferred from homology"/>
<dbReference type="HOGENOM" id="CLU_033863_2_2_11"/>
<evidence type="ECO:0000313" key="8">
    <source>
        <dbReference type="EMBL" id="AEF42130.1"/>
    </source>
</evidence>
<evidence type="ECO:0000256" key="1">
    <source>
        <dbReference type="ARBA" id="ARBA00004141"/>
    </source>
</evidence>
<dbReference type="InterPro" id="IPR037185">
    <property type="entry name" value="EmrE-like"/>
</dbReference>
<feature type="transmembrane region" description="Helical" evidence="6">
    <location>
        <begin position="279"/>
        <end position="297"/>
    </location>
</feature>
<dbReference type="Pfam" id="PF00892">
    <property type="entry name" value="EamA"/>
    <property type="match status" value="2"/>
</dbReference>
<feature type="transmembrane region" description="Helical" evidence="6">
    <location>
        <begin position="80"/>
        <end position="100"/>
    </location>
</feature>
<feature type="transmembrane region" description="Helical" evidence="6">
    <location>
        <begin position="223"/>
        <end position="241"/>
    </location>
</feature>
<comment type="similarity">
    <text evidence="2">Belongs to the EamA transporter family.</text>
</comment>
<comment type="subcellular location">
    <subcellularLocation>
        <location evidence="1">Membrane</location>
        <topology evidence="1">Multi-pass membrane protein</topology>
    </subcellularLocation>
</comment>
<name>F6EEZ3_HOYSD</name>
<dbReference type="InterPro" id="IPR050638">
    <property type="entry name" value="AA-Vitamin_Transporters"/>
</dbReference>
<dbReference type="KEGG" id="asd:AS9A_3692"/>
<evidence type="ECO:0000256" key="6">
    <source>
        <dbReference type="SAM" id="Phobius"/>
    </source>
</evidence>
<feature type="transmembrane region" description="Helical" evidence="6">
    <location>
        <begin position="20"/>
        <end position="38"/>
    </location>
</feature>
<feature type="domain" description="EamA" evidence="7">
    <location>
        <begin position="23"/>
        <end position="149"/>
    </location>
</feature>
<dbReference type="eggNOG" id="COG0697">
    <property type="taxonomic scope" value="Bacteria"/>
</dbReference>
<dbReference type="STRING" id="443218.AS9A_3692"/>
<dbReference type="EMBL" id="CP002786">
    <property type="protein sequence ID" value="AEF42130.1"/>
    <property type="molecule type" value="Genomic_DNA"/>
</dbReference>
<feature type="transmembrane region" description="Helical" evidence="6">
    <location>
        <begin position="159"/>
        <end position="178"/>
    </location>
</feature>
<evidence type="ECO:0000256" key="2">
    <source>
        <dbReference type="ARBA" id="ARBA00007362"/>
    </source>
</evidence>
<dbReference type="PANTHER" id="PTHR32322:SF2">
    <property type="entry name" value="EAMA DOMAIN-CONTAINING PROTEIN"/>
    <property type="match status" value="1"/>
</dbReference>
<keyword evidence="9" id="KW-1185">Reference proteome</keyword>
<evidence type="ECO:0000256" key="3">
    <source>
        <dbReference type="ARBA" id="ARBA00022692"/>
    </source>
</evidence>
<accession>F6EEZ3</accession>
<evidence type="ECO:0000256" key="5">
    <source>
        <dbReference type="ARBA" id="ARBA00023136"/>
    </source>
</evidence>
<evidence type="ECO:0000256" key="4">
    <source>
        <dbReference type="ARBA" id="ARBA00022989"/>
    </source>
</evidence>